<keyword evidence="4 11" id="KW-0028">Amino-acid biosynthesis</keyword>
<dbReference type="GeneID" id="28896672"/>
<dbReference type="InterPro" id="IPR043131">
    <property type="entry name" value="BCAT-like_N"/>
</dbReference>
<dbReference type="GO" id="GO:0009098">
    <property type="term" value="P:L-leucine biosynthetic process"/>
    <property type="evidence" value="ECO:0007669"/>
    <property type="project" value="TreeGrafter"/>
</dbReference>
<accession>A0A165JJV6</accession>
<dbReference type="NCBIfam" id="NF009897">
    <property type="entry name" value="PRK13357.1"/>
    <property type="match status" value="1"/>
</dbReference>
<dbReference type="InterPro" id="IPR018300">
    <property type="entry name" value="Aminotrans_IV_CS"/>
</dbReference>
<dbReference type="Gene3D" id="3.20.10.10">
    <property type="entry name" value="D-amino Acid Aminotransferase, subunit A, domain 2"/>
    <property type="match status" value="1"/>
</dbReference>
<dbReference type="PANTHER" id="PTHR11825">
    <property type="entry name" value="SUBGROUP IIII AMINOTRANSFERASE"/>
    <property type="match status" value="1"/>
</dbReference>
<dbReference type="GO" id="GO:0052654">
    <property type="term" value="F:L-leucine-2-oxoglutarate transaminase activity"/>
    <property type="evidence" value="ECO:0007669"/>
    <property type="project" value="RHEA"/>
</dbReference>
<dbReference type="Gene3D" id="3.30.470.10">
    <property type="match status" value="1"/>
</dbReference>
<evidence type="ECO:0000256" key="7">
    <source>
        <dbReference type="ARBA" id="ARBA00023304"/>
    </source>
</evidence>
<evidence type="ECO:0000313" key="12">
    <source>
        <dbReference type="EMBL" id="KZF26330.1"/>
    </source>
</evidence>
<comment type="similarity">
    <text evidence="2 9">Belongs to the class-IV pyridoxal-phosphate-dependent aminotransferase family.</text>
</comment>
<dbReference type="InterPro" id="IPR001544">
    <property type="entry name" value="Aminotrans_IV"/>
</dbReference>
<evidence type="ECO:0000256" key="5">
    <source>
        <dbReference type="ARBA" id="ARBA00022679"/>
    </source>
</evidence>
<dbReference type="NCBIfam" id="TIGR01123">
    <property type="entry name" value="ilvE_II"/>
    <property type="match status" value="1"/>
</dbReference>
<dbReference type="EC" id="2.6.1.42" evidence="11"/>
<dbReference type="InterPro" id="IPR036038">
    <property type="entry name" value="Aminotransferase-like"/>
</dbReference>
<evidence type="ECO:0000256" key="1">
    <source>
        <dbReference type="ARBA" id="ARBA00001933"/>
    </source>
</evidence>
<dbReference type="GO" id="GO:0052656">
    <property type="term" value="F:L-isoleucine-2-oxoglutarate transaminase activity"/>
    <property type="evidence" value="ECO:0007669"/>
    <property type="project" value="RHEA"/>
</dbReference>
<dbReference type="OrthoDB" id="1732691at2759"/>
<comment type="cofactor">
    <cofactor evidence="1 10">
        <name>pyridoxal 5'-phosphate</name>
        <dbReference type="ChEBI" id="CHEBI:597326"/>
    </cofactor>
</comment>
<dbReference type="PANTHER" id="PTHR11825:SF44">
    <property type="entry name" value="BRANCHED-CHAIN-AMINO-ACID AMINOTRANSFERASE"/>
    <property type="match status" value="1"/>
</dbReference>
<evidence type="ECO:0000256" key="8">
    <source>
        <dbReference type="PIRSR" id="PIRSR006468-1"/>
    </source>
</evidence>
<dbReference type="FunFam" id="3.20.10.10:FF:000004">
    <property type="entry name" value="Branched-chain-amino-acid aminotransferase"/>
    <property type="match status" value="1"/>
</dbReference>
<dbReference type="PIRSF" id="PIRSF006468">
    <property type="entry name" value="BCAT1"/>
    <property type="match status" value="1"/>
</dbReference>
<dbReference type="EMBL" id="KV407454">
    <property type="protein sequence ID" value="KZF26330.1"/>
    <property type="molecule type" value="Genomic_DNA"/>
</dbReference>
<name>A0A165JJV6_XYLHT</name>
<evidence type="ECO:0000256" key="9">
    <source>
        <dbReference type="RuleBase" id="RU004106"/>
    </source>
</evidence>
<evidence type="ECO:0000256" key="4">
    <source>
        <dbReference type="ARBA" id="ARBA00022605"/>
    </source>
</evidence>
<dbReference type="CDD" id="cd01557">
    <property type="entry name" value="BCAT_beta_family"/>
    <property type="match status" value="1"/>
</dbReference>
<dbReference type="RefSeq" id="XP_018191885.1">
    <property type="nucleotide sequence ID" value="XM_018331535.1"/>
</dbReference>
<proteinExistence type="inferred from homology"/>
<organism evidence="12 13">
    <name type="scientific">Xylona heveae (strain CBS 132557 / TC161)</name>
    <dbReference type="NCBI Taxonomy" id="1328760"/>
    <lineage>
        <taxon>Eukaryota</taxon>
        <taxon>Fungi</taxon>
        <taxon>Dikarya</taxon>
        <taxon>Ascomycota</taxon>
        <taxon>Pezizomycotina</taxon>
        <taxon>Xylonomycetes</taxon>
        <taxon>Xylonales</taxon>
        <taxon>Xylonaceae</taxon>
        <taxon>Xylona</taxon>
    </lineage>
</organism>
<dbReference type="InParanoid" id="A0A165JJV6"/>
<dbReference type="STRING" id="1328760.A0A165JJV6"/>
<gene>
    <name evidence="12" type="ORF">L228DRAFT_242788</name>
</gene>
<dbReference type="FunFam" id="3.30.470.10:FF:000005">
    <property type="entry name" value="Branched-chain-amino-acid aminotransferase"/>
    <property type="match status" value="1"/>
</dbReference>
<dbReference type="PROSITE" id="PS00770">
    <property type="entry name" value="AA_TRANSFER_CLASS_4"/>
    <property type="match status" value="1"/>
</dbReference>
<evidence type="ECO:0000256" key="3">
    <source>
        <dbReference type="ARBA" id="ARBA00022576"/>
    </source>
</evidence>
<dbReference type="Pfam" id="PF01063">
    <property type="entry name" value="Aminotran_4"/>
    <property type="match status" value="1"/>
</dbReference>
<keyword evidence="6 10" id="KW-0663">Pyridoxal phosphate</keyword>
<dbReference type="AlphaFoldDB" id="A0A165JJV6"/>
<keyword evidence="3 11" id="KW-0032">Aminotransferase</keyword>
<dbReference type="InterPro" id="IPR043132">
    <property type="entry name" value="BCAT-like_C"/>
</dbReference>
<dbReference type="SUPFAM" id="SSF56752">
    <property type="entry name" value="D-aminoacid aminotransferase-like PLP-dependent enzymes"/>
    <property type="match status" value="1"/>
</dbReference>
<dbReference type="GO" id="GO:0009099">
    <property type="term" value="P:L-valine biosynthetic process"/>
    <property type="evidence" value="ECO:0007669"/>
    <property type="project" value="TreeGrafter"/>
</dbReference>
<evidence type="ECO:0000256" key="6">
    <source>
        <dbReference type="ARBA" id="ARBA00022898"/>
    </source>
</evidence>
<comment type="catalytic activity">
    <reaction evidence="11">
        <text>L-valine + 2-oxoglutarate = 3-methyl-2-oxobutanoate + L-glutamate</text>
        <dbReference type="Rhea" id="RHEA:24813"/>
        <dbReference type="ChEBI" id="CHEBI:11851"/>
        <dbReference type="ChEBI" id="CHEBI:16810"/>
        <dbReference type="ChEBI" id="CHEBI:29985"/>
        <dbReference type="ChEBI" id="CHEBI:57762"/>
        <dbReference type="EC" id="2.6.1.42"/>
    </reaction>
</comment>
<dbReference type="OMA" id="LTEVFAC"/>
<keyword evidence="7 11" id="KW-0100">Branched-chain amino acid biosynthesis</keyword>
<dbReference type="Proteomes" id="UP000076632">
    <property type="component" value="Unassembled WGS sequence"/>
</dbReference>
<sequence>MLLPRLSPLLRSATATAQFQLASKCLAGRRWQRPYSVATEPTLPGLDSSKLTVTKTTTPKDILSSDELVFGRTFTDHMLSIEWTAADGWLAPRITPYQNLSLDPATCVFHYAFECFEGMKAYKDPNGKIRLFRPDKNMERMNKSTARIALPQFDGNALIDLISKFVKLDERFIPSTRGYSLYIRPTMIGTQRTLGVGPPGSALLYVIASPVGPYYPTGFKAISLQATDYAVRAWPGGVGDKKLGANYAPCIVPQMTAARKGFHQNLWLFGEEEYVTEVGTMNFFVAIKDKETGQKELITAPLDGTILEGVTRDSVLSLARERLIPEGWKVSERKCTMKEIASASEEGRLLEVFGAGTAAVVSPVRNIGWRDRMIDCGLKEGEEAGELAARMKDWIEGIQYGDESHPWALTI</sequence>
<dbReference type="InterPro" id="IPR005786">
    <property type="entry name" value="B_amino_transII"/>
</dbReference>
<dbReference type="GO" id="GO:0005739">
    <property type="term" value="C:mitochondrion"/>
    <property type="evidence" value="ECO:0007669"/>
    <property type="project" value="TreeGrafter"/>
</dbReference>
<comment type="catalytic activity">
    <reaction evidence="11">
        <text>L-isoleucine + 2-oxoglutarate = (S)-3-methyl-2-oxopentanoate + L-glutamate</text>
        <dbReference type="Rhea" id="RHEA:24801"/>
        <dbReference type="ChEBI" id="CHEBI:16810"/>
        <dbReference type="ChEBI" id="CHEBI:29985"/>
        <dbReference type="ChEBI" id="CHEBI:35146"/>
        <dbReference type="ChEBI" id="CHEBI:58045"/>
        <dbReference type="EC" id="2.6.1.42"/>
    </reaction>
</comment>
<protein>
    <recommendedName>
        <fullName evidence="11">Branched-chain-amino-acid aminotransferase</fullName>
        <ecNumber evidence="11">2.6.1.42</ecNumber>
    </recommendedName>
</protein>
<dbReference type="FunCoup" id="A0A165JJV6">
    <property type="interactions" value="645"/>
</dbReference>
<evidence type="ECO:0000256" key="2">
    <source>
        <dbReference type="ARBA" id="ARBA00009320"/>
    </source>
</evidence>
<comment type="catalytic activity">
    <reaction evidence="11">
        <text>L-leucine + 2-oxoglutarate = 4-methyl-2-oxopentanoate + L-glutamate</text>
        <dbReference type="Rhea" id="RHEA:18321"/>
        <dbReference type="ChEBI" id="CHEBI:16810"/>
        <dbReference type="ChEBI" id="CHEBI:17865"/>
        <dbReference type="ChEBI" id="CHEBI:29985"/>
        <dbReference type="ChEBI" id="CHEBI:57427"/>
        <dbReference type="EC" id="2.6.1.42"/>
    </reaction>
</comment>
<dbReference type="InterPro" id="IPR033939">
    <property type="entry name" value="BCAT_family"/>
</dbReference>
<evidence type="ECO:0000313" key="13">
    <source>
        <dbReference type="Proteomes" id="UP000076632"/>
    </source>
</evidence>
<dbReference type="GO" id="GO:0052655">
    <property type="term" value="F:L-valine-2-oxoglutarate transaminase activity"/>
    <property type="evidence" value="ECO:0007669"/>
    <property type="project" value="RHEA"/>
</dbReference>
<reference evidence="12 13" key="1">
    <citation type="journal article" date="2016" name="Fungal Biol.">
        <title>The genome of Xylona heveae provides a window into fungal endophytism.</title>
        <authorList>
            <person name="Gazis R."/>
            <person name="Kuo A."/>
            <person name="Riley R."/>
            <person name="LaButti K."/>
            <person name="Lipzen A."/>
            <person name="Lin J."/>
            <person name="Amirebrahimi M."/>
            <person name="Hesse C.N."/>
            <person name="Spatafora J.W."/>
            <person name="Henrissat B."/>
            <person name="Hainaut M."/>
            <person name="Grigoriev I.V."/>
            <person name="Hibbett D.S."/>
        </authorList>
    </citation>
    <scope>NUCLEOTIDE SEQUENCE [LARGE SCALE GENOMIC DNA]</scope>
    <source>
        <strain evidence="12 13">TC161</strain>
    </source>
</reference>
<evidence type="ECO:0000256" key="11">
    <source>
        <dbReference type="RuleBase" id="RU004517"/>
    </source>
</evidence>
<keyword evidence="5 11" id="KW-0808">Transferase</keyword>
<feature type="modified residue" description="N6-(pyridoxal phosphate)lysine" evidence="8">
    <location>
        <position position="242"/>
    </location>
</feature>
<keyword evidence="13" id="KW-1185">Reference proteome</keyword>
<evidence type="ECO:0000256" key="10">
    <source>
        <dbReference type="RuleBase" id="RU004516"/>
    </source>
</evidence>